<name>A0A137SS64_9BACT</name>
<proteinExistence type="predicted"/>
<protein>
    <submittedName>
        <fullName evidence="2">Uncharacterized protein</fullName>
    </submittedName>
</protein>
<evidence type="ECO:0000256" key="1">
    <source>
        <dbReference type="SAM" id="MobiDB-lite"/>
    </source>
</evidence>
<dbReference type="EMBL" id="LTAG01000111">
    <property type="protein sequence ID" value="KXO15249.1"/>
    <property type="molecule type" value="Genomic_DNA"/>
</dbReference>
<dbReference type="PATRIC" id="fig|28125.4.peg.1922"/>
<gene>
    <name evidence="2" type="ORF">HMPREF3202_01929</name>
</gene>
<dbReference type="Proteomes" id="UP000070093">
    <property type="component" value="Unassembled WGS sequence"/>
</dbReference>
<feature type="region of interest" description="Disordered" evidence="1">
    <location>
        <begin position="39"/>
        <end position="65"/>
    </location>
</feature>
<sequence length="305" mass="34170">MALNKEIWQSDIVENFYPDNSFASKSVDDSAFVENHKVHIPNAGAPSNVERNRTQKPATSKQRTDNDLEYDMDELTTDPVYIPNIDMVELSYNKRNSILSNDRAQLQEAAHLNLLDRWGQGVDTKNIISTSGTSKTTAHTSPVATGMRKSICKADVRKLMTAMDADNVPEQGRYLLLDAFMYADLLADLAEKDQFMFLNSADQQKGILGNLYGFNIMKRSRVLRLNNGTKKVLGWDNQGAADELAAALAWHENSVSRAMGEVKMFDSTDNPLYYGDIYSFLLRTGGCVRRYDKKGVYLLAESLTA</sequence>
<dbReference type="STRING" id="28125.HMPREF3202_01929"/>
<accession>A0A137SS64</accession>
<evidence type="ECO:0000313" key="2">
    <source>
        <dbReference type="EMBL" id="KXO15249.1"/>
    </source>
</evidence>
<dbReference type="AlphaFoldDB" id="A0A137SS64"/>
<reference evidence="2 3" key="1">
    <citation type="submission" date="2016-02" db="EMBL/GenBank/DDBJ databases">
        <authorList>
            <person name="Wen L."/>
            <person name="He K."/>
            <person name="Yang H."/>
        </authorList>
    </citation>
    <scope>NUCLEOTIDE SEQUENCE [LARGE SCALE GENOMIC DNA]</scope>
    <source>
        <strain evidence="2 3">GED7880</strain>
    </source>
</reference>
<comment type="caution">
    <text evidence="2">The sequence shown here is derived from an EMBL/GenBank/DDBJ whole genome shotgun (WGS) entry which is preliminary data.</text>
</comment>
<evidence type="ECO:0000313" key="3">
    <source>
        <dbReference type="Proteomes" id="UP000070093"/>
    </source>
</evidence>
<organism evidence="2 3">
    <name type="scientific">Prevotella bivia</name>
    <dbReference type="NCBI Taxonomy" id="28125"/>
    <lineage>
        <taxon>Bacteria</taxon>
        <taxon>Pseudomonadati</taxon>
        <taxon>Bacteroidota</taxon>
        <taxon>Bacteroidia</taxon>
        <taxon>Bacteroidales</taxon>
        <taxon>Prevotellaceae</taxon>
        <taxon>Prevotella</taxon>
    </lineage>
</organism>
<dbReference type="RefSeq" id="WP_061315385.1">
    <property type="nucleotide sequence ID" value="NZ_KQ965707.1"/>
</dbReference>